<dbReference type="SUPFAM" id="SSF54695">
    <property type="entry name" value="POZ domain"/>
    <property type="match status" value="1"/>
</dbReference>
<reference evidence="2 3" key="1">
    <citation type="submission" date="2024-02" db="EMBL/GenBank/DDBJ databases">
        <authorList>
            <person name="Chen Y."/>
            <person name="Shah S."/>
            <person name="Dougan E. K."/>
            <person name="Thang M."/>
            <person name="Chan C."/>
        </authorList>
    </citation>
    <scope>NUCLEOTIDE SEQUENCE [LARGE SCALE GENOMIC DNA]</scope>
</reference>
<name>A0ABP0SC43_9DINO</name>
<sequence length="373" mass="42338">MVKDSSRPSSLRTHKDGVVKDSTKKDWVTDKLASSFGKTGSFSVLVEAADQTRTEFKVSSVILSSWSEVFDKMMNHDFKEHTQRQVVIKDFLAWRHSCTSCSHVLKLQLSAKTAWEVLMAADSFQLSALRESATHAILVEANTALEERPAVSDELLHDVLSSNFLCISDEELLDLLLRWKEAEEGCRSKLDLIQKYVCLKNVPAEKVKAMVLMPELGFCQSVRLKRVRSVYTNNVLYTLRLRCEKQHGVFSQRLLLSNWVNVVHSGVSFWSLANVASQFDVETVEAGNWVEWKFPRFAVKLRALVFQFAVEEGTHFIVSCGKSNRGSMEEVFRSEEHGQISKGQVCPCECDFRGQQSQGPSDLWHLQRVRVSV</sequence>
<feature type="domain" description="BTB" evidence="1">
    <location>
        <begin position="53"/>
        <end position="136"/>
    </location>
</feature>
<organism evidence="2 3">
    <name type="scientific">Durusdinium trenchii</name>
    <dbReference type="NCBI Taxonomy" id="1381693"/>
    <lineage>
        <taxon>Eukaryota</taxon>
        <taxon>Sar</taxon>
        <taxon>Alveolata</taxon>
        <taxon>Dinophyceae</taxon>
        <taxon>Suessiales</taxon>
        <taxon>Symbiodiniaceae</taxon>
        <taxon>Durusdinium</taxon>
    </lineage>
</organism>
<proteinExistence type="predicted"/>
<dbReference type="Gene3D" id="3.30.710.10">
    <property type="entry name" value="Potassium Channel Kv1.1, Chain A"/>
    <property type="match status" value="1"/>
</dbReference>
<dbReference type="InterPro" id="IPR000210">
    <property type="entry name" value="BTB/POZ_dom"/>
</dbReference>
<dbReference type="EMBL" id="CAXAMM010043417">
    <property type="protein sequence ID" value="CAK9109946.1"/>
    <property type="molecule type" value="Genomic_DNA"/>
</dbReference>
<dbReference type="Pfam" id="PF00651">
    <property type="entry name" value="BTB"/>
    <property type="match status" value="1"/>
</dbReference>
<evidence type="ECO:0000313" key="2">
    <source>
        <dbReference type="EMBL" id="CAK9109946.1"/>
    </source>
</evidence>
<dbReference type="Proteomes" id="UP001642464">
    <property type="component" value="Unassembled WGS sequence"/>
</dbReference>
<dbReference type="CDD" id="cd18186">
    <property type="entry name" value="BTB_POZ_ZBTB_KLHL-like"/>
    <property type="match status" value="1"/>
</dbReference>
<accession>A0ABP0SC43</accession>
<comment type="caution">
    <text evidence="2">The sequence shown here is derived from an EMBL/GenBank/DDBJ whole genome shotgun (WGS) entry which is preliminary data.</text>
</comment>
<protein>
    <submittedName>
        <fullName evidence="2">BTB and MATH domain-containing protein 40</fullName>
    </submittedName>
</protein>
<keyword evidence="3" id="KW-1185">Reference proteome</keyword>
<gene>
    <name evidence="2" type="ORF">SCF082_LOCUS51073</name>
</gene>
<dbReference type="InterPro" id="IPR011333">
    <property type="entry name" value="SKP1/BTB/POZ_sf"/>
</dbReference>
<evidence type="ECO:0000259" key="1">
    <source>
        <dbReference type="Pfam" id="PF00651"/>
    </source>
</evidence>
<evidence type="ECO:0000313" key="3">
    <source>
        <dbReference type="Proteomes" id="UP001642464"/>
    </source>
</evidence>